<dbReference type="PANTHER" id="PTHR47387:SF1">
    <property type="entry name" value="NECTIN-2"/>
    <property type="match status" value="1"/>
</dbReference>
<evidence type="ECO:0000256" key="1">
    <source>
        <dbReference type="ARBA" id="ARBA00023157"/>
    </source>
</evidence>
<dbReference type="PROSITE" id="PS50835">
    <property type="entry name" value="IG_LIKE"/>
    <property type="match status" value="2"/>
</dbReference>
<evidence type="ECO:0000313" key="6">
    <source>
        <dbReference type="EMBL" id="KAJ1133391.1"/>
    </source>
</evidence>
<comment type="caution">
    <text evidence="6">The sequence shown here is derived from an EMBL/GenBank/DDBJ whole genome shotgun (WGS) entry which is preliminary data.</text>
</comment>
<organism evidence="6 7">
    <name type="scientific">Pleurodeles waltl</name>
    <name type="common">Iberian ribbed newt</name>
    <dbReference type="NCBI Taxonomy" id="8319"/>
    <lineage>
        <taxon>Eukaryota</taxon>
        <taxon>Metazoa</taxon>
        <taxon>Chordata</taxon>
        <taxon>Craniata</taxon>
        <taxon>Vertebrata</taxon>
        <taxon>Euteleostomi</taxon>
        <taxon>Amphibia</taxon>
        <taxon>Batrachia</taxon>
        <taxon>Caudata</taxon>
        <taxon>Salamandroidea</taxon>
        <taxon>Salamandridae</taxon>
        <taxon>Pleurodelinae</taxon>
        <taxon>Pleurodeles</taxon>
    </lineage>
</organism>
<dbReference type="InterPro" id="IPR013162">
    <property type="entry name" value="CD80_C2-set"/>
</dbReference>
<dbReference type="Proteomes" id="UP001066276">
    <property type="component" value="Chromosome 7"/>
</dbReference>
<keyword evidence="1" id="KW-1015">Disulfide bond</keyword>
<dbReference type="AlphaFoldDB" id="A0AAV7Q1F6"/>
<dbReference type="Pfam" id="PF08205">
    <property type="entry name" value="C2-set_2"/>
    <property type="match status" value="1"/>
</dbReference>
<evidence type="ECO:0000256" key="3">
    <source>
        <dbReference type="SAM" id="MobiDB-lite"/>
    </source>
</evidence>
<dbReference type="Pfam" id="PF00047">
    <property type="entry name" value="ig"/>
    <property type="match status" value="1"/>
</dbReference>
<feature type="region of interest" description="Disordered" evidence="3">
    <location>
        <begin position="221"/>
        <end position="257"/>
    </location>
</feature>
<feature type="transmembrane region" description="Helical" evidence="4">
    <location>
        <begin position="193"/>
        <end position="214"/>
    </location>
</feature>
<proteinExistence type="predicted"/>
<sequence>MPGVAGDKQTIVANCTSANGKPPSEITWQSIVPGNFSTTVTNNTDGTFTVNSQYRIYPTSTANGKTVTCIISSRTAKAPQSIPVVLSIQYPPEVSIAGYDDNWYINRQQAELTCSASGNPPPTKYEWKTTDGEPLPKTVDVIGNLLVVRTVDYLVNTTLICEASNALGTRSAQLEVMVRDSPNTAGAGATGGIIGGIIAAIVGIAVVATVVMICKQQRKNQTLKDDEDLEGPPAYKPPPPSVKLQGQDTASTYKESETEEYVPLKPVSFESPVLAAAHEETQMQTLYQEVTADESLGHSEHVPSTEDDYLEQINPIYNHLSYPASDHYEDNKGFIMSRAMYV</sequence>
<keyword evidence="7" id="KW-1185">Reference proteome</keyword>
<name>A0AAV7Q1F6_PLEWA</name>
<feature type="compositionally biased region" description="Polar residues" evidence="3">
    <location>
        <begin position="244"/>
        <end position="253"/>
    </location>
</feature>
<dbReference type="InterPro" id="IPR013783">
    <property type="entry name" value="Ig-like_fold"/>
</dbReference>
<dbReference type="InterPro" id="IPR036179">
    <property type="entry name" value="Ig-like_dom_sf"/>
</dbReference>
<reference evidence="6" key="1">
    <citation type="journal article" date="2022" name="bioRxiv">
        <title>Sequencing and chromosome-scale assembly of the giantPleurodeles waltlgenome.</title>
        <authorList>
            <person name="Brown T."/>
            <person name="Elewa A."/>
            <person name="Iarovenko S."/>
            <person name="Subramanian E."/>
            <person name="Araus A.J."/>
            <person name="Petzold A."/>
            <person name="Susuki M."/>
            <person name="Suzuki K.-i.T."/>
            <person name="Hayashi T."/>
            <person name="Toyoda A."/>
            <person name="Oliveira C."/>
            <person name="Osipova E."/>
            <person name="Leigh N.D."/>
            <person name="Simon A."/>
            <person name="Yun M.H."/>
        </authorList>
    </citation>
    <scope>NUCLEOTIDE SEQUENCE</scope>
    <source>
        <strain evidence="6">20211129_DDA</strain>
        <tissue evidence="6">Liver</tissue>
    </source>
</reference>
<protein>
    <recommendedName>
        <fullName evidence="5">Ig-like domain-containing protein</fullName>
    </recommendedName>
</protein>
<dbReference type="PANTHER" id="PTHR47387">
    <property type="entry name" value="NECTIN-2"/>
    <property type="match status" value="1"/>
</dbReference>
<evidence type="ECO:0000259" key="5">
    <source>
        <dbReference type="PROSITE" id="PS50835"/>
    </source>
</evidence>
<accession>A0AAV7Q1F6</accession>
<feature type="domain" description="Ig-like" evidence="5">
    <location>
        <begin position="1"/>
        <end position="87"/>
    </location>
</feature>
<evidence type="ECO:0000256" key="4">
    <source>
        <dbReference type="SAM" id="Phobius"/>
    </source>
</evidence>
<keyword evidence="4" id="KW-1133">Transmembrane helix</keyword>
<keyword evidence="2" id="KW-0393">Immunoglobulin domain</keyword>
<dbReference type="InterPro" id="IPR052659">
    <property type="entry name" value="Nectin/PVR"/>
</dbReference>
<dbReference type="Gene3D" id="2.60.40.10">
    <property type="entry name" value="Immunoglobulins"/>
    <property type="match status" value="2"/>
</dbReference>
<dbReference type="InterPro" id="IPR013151">
    <property type="entry name" value="Immunoglobulin_dom"/>
</dbReference>
<dbReference type="EMBL" id="JANPWB010000011">
    <property type="protein sequence ID" value="KAJ1133391.1"/>
    <property type="molecule type" value="Genomic_DNA"/>
</dbReference>
<evidence type="ECO:0000256" key="2">
    <source>
        <dbReference type="ARBA" id="ARBA00023319"/>
    </source>
</evidence>
<dbReference type="SUPFAM" id="SSF48726">
    <property type="entry name" value="Immunoglobulin"/>
    <property type="match status" value="2"/>
</dbReference>
<keyword evidence="4" id="KW-0472">Membrane</keyword>
<feature type="domain" description="Ig-like" evidence="5">
    <location>
        <begin position="92"/>
        <end position="177"/>
    </location>
</feature>
<dbReference type="InterPro" id="IPR007110">
    <property type="entry name" value="Ig-like_dom"/>
</dbReference>
<evidence type="ECO:0000313" key="7">
    <source>
        <dbReference type="Proteomes" id="UP001066276"/>
    </source>
</evidence>
<keyword evidence="4" id="KW-0812">Transmembrane</keyword>
<gene>
    <name evidence="6" type="ORF">NDU88_011686</name>
</gene>